<accession>A0A7Y9DX82</accession>
<keyword evidence="2" id="KW-1133">Transmembrane helix</keyword>
<keyword evidence="2" id="KW-0812">Transmembrane</keyword>
<keyword evidence="2" id="KW-0472">Membrane</keyword>
<sequence>MSTVLGPTRPQDDEAPGTRERRGPRLRGDLIAAVLACALVAVAALYGWAEIDRGVKILVGWPPVLAEWMPHFRPGGVAAVVVAVLVVVAGPTVAARLRWGPLLLVTYLAAAAWTFCLALIDGYQAGIVDRLTTPTEYLVEVGRYPGLRPFLTTFADRIVGMTPDTLVTHSSGHPPLATLVYVWIARFWEPGGEAASLVTLFVGASAAVAVAVTIGALGGVRWGPLRPGSVELPLAPDAIEAGRSLARRYIPFGVLFPGAVWVGVSADGMFAAVFAWAVAFFALGAVRRGVLGSALCLLGGLAFGASLFLSYGLAAFGLAPIVIAVLVRRWWPLVVATVGVLVVVGLFHLGGFFWFDGYTQVKVRYYQPGEYGLMRPYRYWVWANLAAFALAIGPAVVVGLRRLAWWPKQVPVALIALVGAAVLAVAAADLSGLSKSEVERIWLPFGTWMVLACALLPARSVRWWLAAQAVLALLVNSLLFTTW</sequence>
<feature type="transmembrane region" description="Helical" evidence="2">
    <location>
        <begin position="194"/>
        <end position="217"/>
    </location>
</feature>
<proteinExistence type="predicted"/>
<feature type="transmembrane region" description="Helical" evidence="2">
    <location>
        <begin position="410"/>
        <end position="428"/>
    </location>
</feature>
<feature type="transmembrane region" description="Helical" evidence="2">
    <location>
        <begin position="333"/>
        <end position="355"/>
    </location>
</feature>
<dbReference type="EMBL" id="JACCBN010000001">
    <property type="protein sequence ID" value="NYD37066.1"/>
    <property type="molecule type" value="Genomic_DNA"/>
</dbReference>
<feature type="transmembrane region" description="Helical" evidence="2">
    <location>
        <begin position="463"/>
        <end position="481"/>
    </location>
</feature>
<evidence type="ECO:0000256" key="1">
    <source>
        <dbReference type="SAM" id="MobiDB-lite"/>
    </source>
</evidence>
<evidence type="ECO:0000313" key="3">
    <source>
        <dbReference type="EMBL" id="NYD37066.1"/>
    </source>
</evidence>
<feature type="transmembrane region" description="Helical" evidence="2">
    <location>
        <begin position="102"/>
        <end position="120"/>
    </location>
</feature>
<evidence type="ECO:0000256" key="2">
    <source>
        <dbReference type="SAM" id="Phobius"/>
    </source>
</evidence>
<feature type="transmembrane region" description="Helical" evidence="2">
    <location>
        <begin position="301"/>
        <end position="326"/>
    </location>
</feature>
<reference evidence="3 4" key="1">
    <citation type="submission" date="2020-07" db="EMBL/GenBank/DDBJ databases">
        <title>Sequencing the genomes of 1000 actinobacteria strains.</title>
        <authorList>
            <person name="Klenk H.-P."/>
        </authorList>
    </citation>
    <scope>NUCLEOTIDE SEQUENCE [LARGE SCALE GENOMIC DNA]</scope>
    <source>
        <strain evidence="3 4">DSM 45772</strain>
    </source>
</reference>
<feature type="region of interest" description="Disordered" evidence="1">
    <location>
        <begin position="1"/>
        <end position="23"/>
    </location>
</feature>
<keyword evidence="4" id="KW-1185">Reference proteome</keyword>
<organism evidence="3 4">
    <name type="scientific">Actinomycetospora corticicola</name>
    <dbReference type="NCBI Taxonomy" id="663602"/>
    <lineage>
        <taxon>Bacteria</taxon>
        <taxon>Bacillati</taxon>
        <taxon>Actinomycetota</taxon>
        <taxon>Actinomycetes</taxon>
        <taxon>Pseudonocardiales</taxon>
        <taxon>Pseudonocardiaceae</taxon>
        <taxon>Actinomycetospora</taxon>
    </lineage>
</organism>
<dbReference type="Proteomes" id="UP000535890">
    <property type="component" value="Unassembled WGS sequence"/>
</dbReference>
<evidence type="ECO:0008006" key="5">
    <source>
        <dbReference type="Google" id="ProtNLM"/>
    </source>
</evidence>
<feature type="transmembrane region" description="Helical" evidence="2">
    <location>
        <begin position="440"/>
        <end position="456"/>
    </location>
</feature>
<comment type="caution">
    <text evidence="3">The sequence shown here is derived from an EMBL/GenBank/DDBJ whole genome shotgun (WGS) entry which is preliminary data.</text>
</comment>
<feature type="compositionally biased region" description="Basic and acidic residues" evidence="1">
    <location>
        <begin position="10"/>
        <end position="23"/>
    </location>
</feature>
<feature type="transmembrane region" description="Helical" evidence="2">
    <location>
        <begin position="379"/>
        <end position="398"/>
    </location>
</feature>
<feature type="transmembrane region" description="Helical" evidence="2">
    <location>
        <begin position="75"/>
        <end position="95"/>
    </location>
</feature>
<feature type="transmembrane region" description="Helical" evidence="2">
    <location>
        <begin position="252"/>
        <end position="281"/>
    </location>
</feature>
<evidence type="ECO:0000313" key="4">
    <source>
        <dbReference type="Proteomes" id="UP000535890"/>
    </source>
</evidence>
<dbReference type="AlphaFoldDB" id="A0A7Y9DX82"/>
<feature type="transmembrane region" description="Helical" evidence="2">
    <location>
        <begin position="30"/>
        <end position="49"/>
    </location>
</feature>
<name>A0A7Y9DX82_9PSEU</name>
<gene>
    <name evidence="3" type="ORF">BJ983_003168</name>
</gene>
<dbReference type="RefSeq" id="WP_246325601.1">
    <property type="nucleotide sequence ID" value="NZ_BAABHP010000014.1"/>
</dbReference>
<protein>
    <recommendedName>
        <fullName evidence="5">Integral membrane protein</fullName>
    </recommendedName>
</protein>